<dbReference type="Pfam" id="PF02518">
    <property type="entry name" value="HATPase_c"/>
    <property type="match status" value="1"/>
</dbReference>
<evidence type="ECO:0000256" key="6">
    <source>
        <dbReference type="ARBA" id="ARBA00022777"/>
    </source>
</evidence>
<evidence type="ECO:0000259" key="10">
    <source>
        <dbReference type="PROSITE" id="PS50801"/>
    </source>
</evidence>
<keyword evidence="6" id="KW-0418">Kinase</keyword>
<evidence type="ECO:0000256" key="3">
    <source>
        <dbReference type="ARBA" id="ARBA00022553"/>
    </source>
</evidence>
<feature type="domain" description="STAS" evidence="10">
    <location>
        <begin position="394"/>
        <end position="506"/>
    </location>
</feature>
<evidence type="ECO:0000256" key="8">
    <source>
        <dbReference type="ARBA" id="ARBA00023012"/>
    </source>
</evidence>
<organism evidence="11 12">
    <name type="scientific">Tumebacillus permanentifrigoris</name>
    <dbReference type="NCBI Taxonomy" id="378543"/>
    <lineage>
        <taxon>Bacteria</taxon>
        <taxon>Bacillati</taxon>
        <taxon>Bacillota</taxon>
        <taxon>Bacilli</taxon>
        <taxon>Bacillales</taxon>
        <taxon>Alicyclobacillaceae</taxon>
        <taxon>Tumebacillus</taxon>
    </lineage>
</organism>
<sequence>MRQNGIHDNHTLSRLASIGQVSAGIAHEVRNPLTAVKGFLQLMQQETPHVYLDIACSELERAISTLQNLLNVSKPDLDEEAYVPINMCVELESILQLFQDQIYRVEIDKQLRNTDTVIYGRRNQLKKAFFNLLKNAHEAIVGEGRITVHHARIGERVVIRIGDTGVGIPAEKLELLGTPFFTTKDEGTGMGLTQVFSTVYQHGGKIEVKSAHGAGTEFEIQLPVRNQHDTGVVELNLQMIEGQSFLEFYEVNKQHFFQRMRAECANLYEEIYRYEVEDIDNKLDLFADQLVILLTHDQQHELIVLAQRSGRESSQSDLNYLSIMEWFTVFRKVYWDFLYNFHKDDEQLTVRDLFAMERRINISIDQFVNHYAAKYTEYRNEMLRSHRDLIDDLTVPIIPLSSSMAVLPILGTMDTHRAKKIQEHTLNQIAHLKIERIIIDLSGVAYLDTAVVQHLFRIVEGISLLGCRAVVTGIRPEIANTMIELGISLTERVETKASLQQALEVYGMR</sequence>
<dbReference type="InterPro" id="IPR036097">
    <property type="entry name" value="HisK_dim/P_sf"/>
</dbReference>
<dbReference type="AlphaFoldDB" id="A0A316DDJ7"/>
<dbReference type="CDD" id="cd00082">
    <property type="entry name" value="HisKA"/>
    <property type="match status" value="1"/>
</dbReference>
<dbReference type="InterPro" id="IPR036890">
    <property type="entry name" value="HATPase_C_sf"/>
</dbReference>
<dbReference type="SUPFAM" id="SSF47384">
    <property type="entry name" value="Homodimeric domain of signal transducing histidine kinase"/>
    <property type="match status" value="1"/>
</dbReference>
<dbReference type="EC" id="2.7.13.3" evidence="2"/>
<dbReference type="PANTHER" id="PTHR43065">
    <property type="entry name" value="SENSOR HISTIDINE KINASE"/>
    <property type="match status" value="1"/>
</dbReference>
<keyword evidence="5" id="KW-0547">Nucleotide-binding</keyword>
<dbReference type="Gene3D" id="1.10.287.130">
    <property type="match status" value="1"/>
</dbReference>
<evidence type="ECO:0000256" key="1">
    <source>
        <dbReference type="ARBA" id="ARBA00000085"/>
    </source>
</evidence>
<dbReference type="PROSITE" id="PS50109">
    <property type="entry name" value="HIS_KIN"/>
    <property type="match status" value="1"/>
</dbReference>
<dbReference type="InterPro" id="IPR005467">
    <property type="entry name" value="His_kinase_dom"/>
</dbReference>
<keyword evidence="7" id="KW-0067">ATP-binding</keyword>
<dbReference type="PROSITE" id="PS50801">
    <property type="entry name" value="STAS"/>
    <property type="match status" value="1"/>
</dbReference>
<dbReference type="CDD" id="cd07041">
    <property type="entry name" value="STAS_RsbR_RsbS_like"/>
    <property type="match status" value="1"/>
</dbReference>
<keyword evidence="12" id="KW-1185">Reference proteome</keyword>
<dbReference type="Pfam" id="PF00512">
    <property type="entry name" value="HisKA"/>
    <property type="match status" value="1"/>
</dbReference>
<dbReference type="PANTHER" id="PTHR43065:SF46">
    <property type="entry name" value="C4-DICARBOXYLATE TRANSPORT SENSOR PROTEIN DCTB"/>
    <property type="match status" value="1"/>
</dbReference>
<evidence type="ECO:0000256" key="5">
    <source>
        <dbReference type="ARBA" id="ARBA00022741"/>
    </source>
</evidence>
<evidence type="ECO:0000313" key="12">
    <source>
        <dbReference type="Proteomes" id="UP000245634"/>
    </source>
</evidence>
<protein>
    <recommendedName>
        <fullName evidence="2">histidine kinase</fullName>
        <ecNumber evidence="2">2.7.13.3</ecNumber>
    </recommendedName>
</protein>
<dbReference type="Gene3D" id="3.30.750.24">
    <property type="entry name" value="STAS domain"/>
    <property type="match status" value="1"/>
</dbReference>
<accession>A0A316DDJ7</accession>
<dbReference type="SMART" id="SM00387">
    <property type="entry name" value="HATPase_c"/>
    <property type="match status" value="1"/>
</dbReference>
<dbReference type="GO" id="GO:0005524">
    <property type="term" value="F:ATP binding"/>
    <property type="evidence" value="ECO:0007669"/>
    <property type="project" value="UniProtKB-KW"/>
</dbReference>
<evidence type="ECO:0000259" key="9">
    <source>
        <dbReference type="PROSITE" id="PS50109"/>
    </source>
</evidence>
<dbReference type="InterPro" id="IPR002645">
    <property type="entry name" value="STAS_dom"/>
</dbReference>
<evidence type="ECO:0000313" key="11">
    <source>
        <dbReference type="EMBL" id="PWK15698.1"/>
    </source>
</evidence>
<dbReference type="InterPro" id="IPR004358">
    <property type="entry name" value="Sig_transdc_His_kin-like_C"/>
</dbReference>
<dbReference type="GO" id="GO:0000155">
    <property type="term" value="F:phosphorelay sensor kinase activity"/>
    <property type="evidence" value="ECO:0007669"/>
    <property type="project" value="InterPro"/>
</dbReference>
<comment type="caution">
    <text evidence="11">The sequence shown here is derived from an EMBL/GenBank/DDBJ whole genome shotgun (WGS) entry which is preliminary data.</text>
</comment>
<gene>
    <name evidence="11" type="ORF">C7459_103239</name>
</gene>
<dbReference type="SUPFAM" id="SSF55874">
    <property type="entry name" value="ATPase domain of HSP90 chaperone/DNA topoisomerase II/histidine kinase"/>
    <property type="match status" value="1"/>
</dbReference>
<dbReference type="PRINTS" id="PR00344">
    <property type="entry name" value="BCTRLSENSOR"/>
</dbReference>
<dbReference type="EMBL" id="QGGL01000003">
    <property type="protein sequence ID" value="PWK15698.1"/>
    <property type="molecule type" value="Genomic_DNA"/>
</dbReference>
<reference evidence="11 12" key="1">
    <citation type="submission" date="2018-05" db="EMBL/GenBank/DDBJ databases">
        <title>Genomic Encyclopedia of Type Strains, Phase IV (KMG-IV): sequencing the most valuable type-strain genomes for metagenomic binning, comparative biology and taxonomic classification.</title>
        <authorList>
            <person name="Goeker M."/>
        </authorList>
    </citation>
    <scope>NUCLEOTIDE SEQUENCE [LARGE SCALE GENOMIC DNA]</scope>
    <source>
        <strain evidence="11 12">DSM 18773</strain>
    </source>
</reference>
<dbReference type="SMART" id="SM00388">
    <property type="entry name" value="HisKA"/>
    <property type="match status" value="1"/>
</dbReference>
<keyword evidence="8" id="KW-0902">Two-component regulatory system</keyword>
<feature type="domain" description="Histidine kinase" evidence="9">
    <location>
        <begin position="24"/>
        <end position="226"/>
    </location>
</feature>
<dbReference type="InterPro" id="IPR003594">
    <property type="entry name" value="HATPase_dom"/>
</dbReference>
<dbReference type="Proteomes" id="UP000245634">
    <property type="component" value="Unassembled WGS sequence"/>
</dbReference>
<name>A0A316DDJ7_9BACL</name>
<dbReference type="RefSeq" id="WP_109686988.1">
    <property type="nucleotide sequence ID" value="NZ_QGGL01000003.1"/>
</dbReference>
<dbReference type="Pfam" id="PF01740">
    <property type="entry name" value="STAS"/>
    <property type="match status" value="1"/>
</dbReference>
<dbReference type="OrthoDB" id="2379721at2"/>
<evidence type="ECO:0000256" key="4">
    <source>
        <dbReference type="ARBA" id="ARBA00022679"/>
    </source>
</evidence>
<dbReference type="Gene3D" id="3.30.565.10">
    <property type="entry name" value="Histidine kinase-like ATPase, C-terminal domain"/>
    <property type="match status" value="1"/>
</dbReference>
<evidence type="ECO:0000256" key="7">
    <source>
        <dbReference type="ARBA" id="ARBA00022840"/>
    </source>
</evidence>
<evidence type="ECO:0000256" key="2">
    <source>
        <dbReference type="ARBA" id="ARBA00012438"/>
    </source>
</evidence>
<keyword evidence="4" id="KW-0808">Transferase</keyword>
<dbReference type="InterPro" id="IPR003661">
    <property type="entry name" value="HisK_dim/P_dom"/>
</dbReference>
<dbReference type="InterPro" id="IPR036513">
    <property type="entry name" value="STAS_dom_sf"/>
</dbReference>
<proteinExistence type="predicted"/>
<comment type="catalytic activity">
    <reaction evidence="1">
        <text>ATP + protein L-histidine = ADP + protein N-phospho-L-histidine.</text>
        <dbReference type="EC" id="2.7.13.3"/>
    </reaction>
</comment>
<keyword evidence="3" id="KW-0597">Phosphoprotein</keyword>
<dbReference type="SUPFAM" id="SSF52091">
    <property type="entry name" value="SpoIIaa-like"/>
    <property type="match status" value="1"/>
</dbReference>